<evidence type="ECO:0000313" key="7">
    <source>
        <dbReference type="Proteomes" id="UP000800096"/>
    </source>
</evidence>
<evidence type="ECO:0000256" key="1">
    <source>
        <dbReference type="ARBA" id="ARBA00006886"/>
    </source>
</evidence>
<keyword evidence="2" id="KW-0808">Transferase</keyword>
<dbReference type="Gene3D" id="3.40.50.1820">
    <property type="entry name" value="alpha/beta hydrolase"/>
    <property type="match status" value="1"/>
</dbReference>
<keyword evidence="6" id="KW-0378">Hydrolase</keyword>
<evidence type="ECO:0000259" key="5">
    <source>
        <dbReference type="Pfam" id="PF00561"/>
    </source>
</evidence>
<evidence type="ECO:0000256" key="2">
    <source>
        <dbReference type="ARBA" id="ARBA00022679"/>
    </source>
</evidence>
<dbReference type="PANTHER" id="PTHR32268:SF11">
    <property type="entry name" value="HOMOSERINE O-ACETYLTRANSFERASE"/>
    <property type="match status" value="1"/>
</dbReference>
<dbReference type="HAMAP" id="MF_00296">
    <property type="entry name" value="MetX_acyltransf"/>
    <property type="match status" value="1"/>
</dbReference>
<keyword evidence="7" id="KW-1185">Reference proteome</keyword>
<dbReference type="GO" id="GO:0009086">
    <property type="term" value="P:methionine biosynthetic process"/>
    <property type="evidence" value="ECO:0007669"/>
    <property type="project" value="TreeGrafter"/>
</dbReference>
<gene>
    <name evidence="6" type="ORF">BDU57DRAFT_521817</name>
</gene>
<evidence type="ECO:0000256" key="4">
    <source>
        <dbReference type="SAM" id="MobiDB-lite"/>
    </source>
</evidence>
<accession>A0A6A5QBZ6</accession>
<feature type="active site" evidence="3">
    <location>
        <position position="435"/>
    </location>
</feature>
<feature type="active site" description="Nucleophile" evidence="3">
    <location>
        <position position="170"/>
    </location>
</feature>
<proteinExistence type="inferred from homology"/>
<dbReference type="GO" id="GO:0009092">
    <property type="term" value="P:homoserine metabolic process"/>
    <property type="evidence" value="ECO:0007669"/>
    <property type="project" value="TreeGrafter"/>
</dbReference>
<dbReference type="InterPro" id="IPR008220">
    <property type="entry name" value="HAT_MetX-like"/>
</dbReference>
<name>A0A6A5QBZ6_AMPQU</name>
<dbReference type="Proteomes" id="UP000800096">
    <property type="component" value="Unassembled WGS sequence"/>
</dbReference>
<organism evidence="6 7">
    <name type="scientific">Ampelomyces quisqualis</name>
    <name type="common">Powdery mildew agent</name>
    <dbReference type="NCBI Taxonomy" id="50730"/>
    <lineage>
        <taxon>Eukaryota</taxon>
        <taxon>Fungi</taxon>
        <taxon>Dikarya</taxon>
        <taxon>Ascomycota</taxon>
        <taxon>Pezizomycotina</taxon>
        <taxon>Dothideomycetes</taxon>
        <taxon>Pleosporomycetidae</taxon>
        <taxon>Pleosporales</taxon>
        <taxon>Pleosporineae</taxon>
        <taxon>Phaeosphaeriaceae</taxon>
        <taxon>Ampelomyces</taxon>
    </lineage>
</organism>
<dbReference type="OrthoDB" id="191364at2759"/>
<dbReference type="SUPFAM" id="SSF53474">
    <property type="entry name" value="alpha/beta-Hydrolases"/>
    <property type="match status" value="1"/>
</dbReference>
<dbReference type="GO" id="GO:0004414">
    <property type="term" value="F:homoserine O-acetyltransferase activity"/>
    <property type="evidence" value="ECO:0007669"/>
    <property type="project" value="TreeGrafter"/>
</dbReference>
<dbReference type="PANTHER" id="PTHR32268">
    <property type="entry name" value="HOMOSERINE O-ACETYLTRANSFERASE"/>
    <property type="match status" value="1"/>
</dbReference>
<evidence type="ECO:0000313" key="6">
    <source>
        <dbReference type="EMBL" id="KAF1913121.1"/>
    </source>
</evidence>
<dbReference type="PIRSF" id="PIRSF000443">
    <property type="entry name" value="Homoser_Ac_trans"/>
    <property type="match status" value="1"/>
</dbReference>
<dbReference type="InterPro" id="IPR029058">
    <property type="entry name" value="AB_hydrolase_fold"/>
</dbReference>
<reference evidence="6" key="1">
    <citation type="journal article" date="2020" name="Stud. Mycol.">
        <title>101 Dothideomycetes genomes: a test case for predicting lifestyles and emergence of pathogens.</title>
        <authorList>
            <person name="Haridas S."/>
            <person name="Albert R."/>
            <person name="Binder M."/>
            <person name="Bloem J."/>
            <person name="Labutti K."/>
            <person name="Salamov A."/>
            <person name="Andreopoulos B."/>
            <person name="Baker S."/>
            <person name="Barry K."/>
            <person name="Bills G."/>
            <person name="Bluhm B."/>
            <person name="Cannon C."/>
            <person name="Castanera R."/>
            <person name="Culley D."/>
            <person name="Daum C."/>
            <person name="Ezra D."/>
            <person name="Gonzalez J."/>
            <person name="Henrissat B."/>
            <person name="Kuo A."/>
            <person name="Liang C."/>
            <person name="Lipzen A."/>
            <person name="Lutzoni F."/>
            <person name="Magnuson J."/>
            <person name="Mondo S."/>
            <person name="Nolan M."/>
            <person name="Ohm R."/>
            <person name="Pangilinan J."/>
            <person name="Park H.-J."/>
            <person name="Ramirez L."/>
            <person name="Alfaro M."/>
            <person name="Sun H."/>
            <person name="Tritt A."/>
            <person name="Yoshinaga Y."/>
            <person name="Zwiers L.-H."/>
            <person name="Turgeon B."/>
            <person name="Goodwin S."/>
            <person name="Spatafora J."/>
            <person name="Crous P."/>
            <person name="Grigoriev I."/>
        </authorList>
    </citation>
    <scope>NUCLEOTIDE SEQUENCE</scope>
    <source>
        <strain evidence="6">HMLAC05119</strain>
    </source>
</reference>
<comment type="similarity">
    <text evidence="1">Belongs to the AB hydrolase superfamily. MetX family.</text>
</comment>
<feature type="region of interest" description="Disordered" evidence="4">
    <location>
        <begin position="1"/>
        <end position="27"/>
    </location>
</feature>
<dbReference type="GO" id="GO:0016787">
    <property type="term" value="F:hydrolase activity"/>
    <property type="evidence" value="ECO:0007669"/>
    <property type="project" value="UniProtKB-KW"/>
</dbReference>
<dbReference type="EMBL" id="ML979139">
    <property type="protein sequence ID" value="KAF1913121.1"/>
    <property type="molecule type" value="Genomic_DNA"/>
</dbReference>
<dbReference type="Pfam" id="PF00561">
    <property type="entry name" value="Abhydrolase_1"/>
    <property type="match status" value="1"/>
</dbReference>
<evidence type="ECO:0000256" key="3">
    <source>
        <dbReference type="PIRSR" id="PIRSR000443-1"/>
    </source>
</evidence>
<sequence length="524" mass="56683">MAAVNHNGSGASSNAPRYTTVTTQPENPFSKLIPDQTLAIIPQFDLESGGVLHNVPVAFKTYGTLAPGGDNAMVICHALTGSADVGDWWGPLLGGAGKAFDMSRFFVVCMNSLGSPYGSASPVTARDGDASLGLYGPEFPLTTVRDDVNIFKLILDDLGVKQIAAVIGGSMGGMLVLEFAYFGQGYVKCIVPIATSARYSAWGISWGEAQRQSIYSDPKYDDGYYTFDDPPSTGLGAARMSALLTYRSRDSFESRFGRNTPDLSKEQSINAVPRPPIASNASHEHWAIHNHGHKHAGSPRAISRSNSNVTLAPMSTSATATPADLEFHDASSLSKLPPQRARDADSTAKVQQAAKRLAPHYFSAQSYLRYQGEKFIKRFDANCYIAITRKLDTHDLSRHRYPEGQDPETMDPVSALHHALSLIEQPTLVLGIQSDGLFTFAEQQELAAHIPNATLKTIDSPDGHDAFLLEFEQVNRHLTEFLETVLPDIMNRTPISDITTGDSGIAATKTSTFGEAEVDAITAW</sequence>
<feature type="domain" description="AB hydrolase-1" evidence="5">
    <location>
        <begin position="72"/>
        <end position="266"/>
    </location>
</feature>
<protein>
    <submittedName>
        <fullName evidence="6">Alpha/Beta hydrolase protein</fullName>
    </submittedName>
</protein>
<dbReference type="AlphaFoldDB" id="A0A6A5QBZ6"/>
<dbReference type="InterPro" id="IPR000073">
    <property type="entry name" value="AB_hydrolase_1"/>
</dbReference>
<feature type="active site" evidence="3">
    <location>
        <position position="464"/>
    </location>
</feature>
<dbReference type="NCBIfam" id="TIGR01392">
    <property type="entry name" value="homoserO_Ac_trn"/>
    <property type="match status" value="1"/>
</dbReference>